<dbReference type="PANTHER" id="PTHR23080:SF141">
    <property type="entry name" value="TRANSPOSASE HELIX-TURN-HELIX DOMAIN-CONTAINING PROTEIN"/>
    <property type="match status" value="1"/>
</dbReference>
<comment type="cofactor">
    <cofactor evidence="1">
        <name>a divalent metal cation</name>
        <dbReference type="ChEBI" id="CHEBI:60240"/>
    </cofactor>
</comment>
<organism evidence="8 9">
    <name type="scientific">Mytilus edulis</name>
    <name type="common">Blue mussel</name>
    <dbReference type="NCBI Taxonomy" id="6550"/>
    <lineage>
        <taxon>Eukaryota</taxon>
        <taxon>Metazoa</taxon>
        <taxon>Spiralia</taxon>
        <taxon>Lophotrochozoa</taxon>
        <taxon>Mollusca</taxon>
        <taxon>Bivalvia</taxon>
        <taxon>Autobranchia</taxon>
        <taxon>Pteriomorphia</taxon>
        <taxon>Mytilida</taxon>
        <taxon>Mytiloidea</taxon>
        <taxon>Mytilidae</taxon>
        <taxon>Mytilinae</taxon>
        <taxon>Mytilus</taxon>
    </lineage>
</organism>
<dbReference type="EMBL" id="CAJPWZ010003306">
    <property type="protein sequence ID" value="CAG2256471.1"/>
    <property type="molecule type" value="Genomic_DNA"/>
</dbReference>
<evidence type="ECO:0000256" key="4">
    <source>
        <dbReference type="ARBA" id="ARBA00022833"/>
    </source>
</evidence>
<dbReference type="GO" id="GO:0003824">
    <property type="term" value="F:catalytic activity"/>
    <property type="evidence" value="ECO:0007669"/>
    <property type="project" value="InterPro"/>
</dbReference>
<dbReference type="InterPro" id="IPR005135">
    <property type="entry name" value="Endo/exonuclease/phosphatase"/>
</dbReference>
<dbReference type="InterPro" id="IPR006612">
    <property type="entry name" value="THAP_Znf"/>
</dbReference>
<gene>
    <name evidence="8" type="ORF">MEDL_67815</name>
</gene>
<dbReference type="Proteomes" id="UP000683360">
    <property type="component" value="Unassembled WGS sequence"/>
</dbReference>
<keyword evidence="2" id="KW-0479">Metal-binding</keyword>
<evidence type="ECO:0000256" key="1">
    <source>
        <dbReference type="ARBA" id="ARBA00001968"/>
    </source>
</evidence>
<comment type="caution">
    <text evidence="8">The sequence shown here is derived from an EMBL/GenBank/DDBJ whole genome shotgun (WGS) entry which is preliminary data.</text>
</comment>
<dbReference type="OrthoDB" id="6272738at2759"/>
<dbReference type="Pfam" id="PF14529">
    <property type="entry name" value="Exo_endo_phos_2"/>
    <property type="match status" value="1"/>
</dbReference>
<reference evidence="8" key="1">
    <citation type="submission" date="2021-03" db="EMBL/GenBank/DDBJ databases">
        <authorList>
            <person name="Bekaert M."/>
        </authorList>
    </citation>
    <scope>NUCLEOTIDE SEQUENCE</scope>
</reference>
<accession>A0A8S3VQT8</accession>
<dbReference type="Gene3D" id="3.60.10.10">
    <property type="entry name" value="Endonuclease/exonuclease/phosphatase"/>
    <property type="match status" value="1"/>
</dbReference>
<evidence type="ECO:0000313" key="8">
    <source>
        <dbReference type="EMBL" id="CAG2256471.1"/>
    </source>
</evidence>
<evidence type="ECO:0000256" key="6">
    <source>
        <dbReference type="PROSITE-ProRule" id="PRU00309"/>
    </source>
</evidence>
<evidence type="ECO:0000313" key="9">
    <source>
        <dbReference type="Proteomes" id="UP000683360"/>
    </source>
</evidence>
<dbReference type="Pfam" id="PF13359">
    <property type="entry name" value="DDE_Tnp_4"/>
    <property type="match status" value="1"/>
</dbReference>
<dbReference type="SMART" id="SM00980">
    <property type="entry name" value="THAP"/>
    <property type="match status" value="1"/>
</dbReference>
<dbReference type="GO" id="GO:0003677">
    <property type="term" value="F:DNA binding"/>
    <property type="evidence" value="ECO:0007669"/>
    <property type="project" value="UniProtKB-UniRule"/>
</dbReference>
<dbReference type="SUPFAM" id="SSF56219">
    <property type="entry name" value="DNase I-like"/>
    <property type="match status" value="1"/>
</dbReference>
<dbReference type="Pfam" id="PF13613">
    <property type="entry name" value="HTH_Tnp_4"/>
    <property type="match status" value="1"/>
</dbReference>
<dbReference type="InterPro" id="IPR027806">
    <property type="entry name" value="HARBI1_dom"/>
</dbReference>
<dbReference type="SMART" id="SM00692">
    <property type="entry name" value="DM3"/>
    <property type="match status" value="1"/>
</dbReference>
<dbReference type="InterPro" id="IPR027805">
    <property type="entry name" value="Transposase_HTH_dom"/>
</dbReference>
<keyword evidence="3 6" id="KW-0863">Zinc-finger</keyword>
<name>A0A8S3VQT8_MYTED</name>
<keyword evidence="4" id="KW-0862">Zinc</keyword>
<dbReference type="PROSITE" id="PS50950">
    <property type="entry name" value="ZF_THAP"/>
    <property type="match status" value="1"/>
</dbReference>
<evidence type="ECO:0000256" key="3">
    <source>
        <dbReference type="ARBA" id="ARBA00022771"/>
    </source>
</evidence>
<evidence type="ECO:0000256" key="2">
    <source>
        <dbReference type="ARBA" id="ARBA00022723"/>
    </source>
</evidence>
<dbReference type="SUPFAM" id="SSF57716">
    <property type="entry name" value="Glucocorticoid receptor-like (DNA-binding domain)"/>
    <property type="match status" value="1"/>
</dbReference>
<dbReference type="AlphaFoldDB" id="A0A8S3VQT8"/>
<dbReference type="InterPro" id="IPR036691">
    <property type="entry name" value="Endo/exonu/phosph_ase_sf"/>
</dbReference>
<evidence type="ECO:0000256" key="5">
    <source>
        <dbReference type="ARBA" id="ARBA00023125"/>
    </source>
</evidence>
<dbReference type="Pfam" id="PF05485">
    <property type="entry name" value="THAP"/>
    <property type="match status" value="1"/>
</dbReference>
<protein>
    <recommendedName>
        <fullName evidence="7">THAP-type domain-containing protein</fullName>
    </recommendedName>
</protein>
<proteinExistence type="predicted"/>
<keyword evidence="5 6" id="KW-0238">DNA-binding</keyword>
<dbReference type="PANTHER" id="PTHR23080">
    <property type="entry name" value="THAP DOMAIN PROTEIN"/>
    <property type="match status" value="1"/>
</dbReference>
<evidence type="ECO:0000259" key="7">
    <source>
        <dbReference type="PROSITE" id="PS50950"/>
    </source>
</evidence>
<dbReference type="GO" id="GO:0008270">
    <property type="term" value="F:zinc ion binding"/>
    <property type="evidence" value="ECO:0007669"/>
    <property type="project" value="UniProtKB-KW"/>
</dbReference>
<feature type="domain" description="THAP-type" evidence="7">
    <location>
        <begin position="403"/>
        <end position="491"/>
    </location>
</feature>
<sequence>MKLVTVNCSEILDPEQYEIVRKDRITEKGHEGGGIINAVRKNIVCNGEDTLDTNCEIGWTKIQLKGCKALYTGCYYRKPDNDPTPLQNLNTSISRLTHNNTLPNIILTGDFNLPDIDWDEEDSNGGYTIKSSHNYSNEINKLALDIVEEHCLQQCVTEPTREKNILDLVLTTNENLVQKMSITDGMSDHQMIITTVNARPKVIKNKPRKVYQYKKGNMEKVQEYLNSKYENFKEKITEMNIEEYWTLFKTHLFQAMDLHIPSKNLTSRFNLPWVNQHIKKMIRKKERLYKVAKKYQTKEHWDKFKQYRKAVKTELDISHKKYIFDMLEVSPSTSEASTNTQDQYRIGKKYWKYIKSKKRETVGVSTLKVNGEILDNSKGKAEALNAQFQSVFTIEDFQSFPKITENETSKIPSLHISTEGNSGGHKFPEERELQLRWRVAIKRRDSTTKGLWKPGKHDVVCAAHFKEADYRVSGLLGSRKRLLPDAVPSLFLFRESSTPRSSKYSRRDDVDLSVVNNVQLEVEVGNEAEVKENFDDLDGIEPMQQEMGVHCTLLGRFSIENLENDPKRVQYYTSFRDYEHFMLFFNCLGPAVTELNYQCLSLTPKDQLFMCLMKLRQNKEDLELSFLFEVSESTVSKIVITWINFMYFQLKEINIWPSRDIVTDYMPDDFKYKFATTRVILDATETPIQKPSHVDAQSVTWSSYKHKNTIKTMIGCTPRGTVSYVSDAYGGSASDRQIIEKSELLQLNLNLFEQKDSIMADRGIMVQDLFAAQDVKVNTPTMLKGKSQLEPEEVVRDRRVASKRIHIERVIGLAKTFKILKNELPSGKLILGSRIIFVCFSIANFRKCIVNENA</sequence>
<keyword evidence="9" id="KW-1185">Reference proteome</keyword>